<dbReference type="PROSITE" id="PS50157">
    <property type="entry name" value="ZINC_FINGER_C2H2_2"/>
    <property type="match status" value="1"/>
</dbReference>
<organism evidence="10 11">
    <name type="scientific">Microdochium bolleyi</name>
    <dbReference type="NCBI Taxonomy" id="196109"/>
    <lineage>
        <taxon>Eukaryota</taxon>
        <taxon>Fungi</taxon>
        <taxon>Dikarya</taxon>
        <taxon>Ascomycota</taxon>
        <taxon>Pezizomycotina</taxon>
        <taxon>Sordariomycetes</taxon>
        <taxon>Xylariomycetidae</taxon>
        <taxon>Xylariales</taxon>
        <taxon>Microdochiaceae</taxon>
        <taxon>Microdochium</taxon>
    </lineage>
</organism>
<feature type="compositionally biased region" description="Low complexity" evidence="8">
    <location>
        <begin position="18"/>
        <end position="30"/>
    </location>
</feature>
<dbReference type="GO" id="GO:0000785">
    <property type="term" value="C:chromatin"/>
    <property type="evidence" value="ECO:0007669"/>
    <property type="project" value="TreeGrafter"/>
</dbReference>
<keyword evidence="4 7" id="KW-0863">Zinc-finger</keyword>
<keyword evidence="6" id="KW-0539">Nucleus</keyword>
<proteinExistence type="predicted"/>
<feature type="compositionally biased region" description="Polar residues" evidence="8">
    <location>
        <begin position="44"/>
        <end position="79"/>
    </location>
</feature>
<dbReference type="Gene3D" id="3.30.160.60">
    <property type="entry name" value="Classic Zinc Finger"/>
    <property type="match status" value="2"/>
</dbReference>
<dbReference type="InterPro" id="IPR007219">
    <property type="entry name" value="XnlR_reg_dom"/>
</dbReference>
<accession>A0A136J5C0</accession>
<comment type="subcellular location">
    <subcellularLocation>
        <location evidence="1">Nucleus</location>
    </subcellularLocation>
</comment>
<evidence type="ECO:0000256" key="6">
    <source>
        <dbReference type="ARBA" id="ARBA00023242"/>
    </source>
</evidence>
<feature type="region of interest" description="Disordered" evidence="8">
    <location>
        <begin position="178"/>
        <end position="204"/>
    </location>
</feature>
<dbReference type="GO" id="GO:0008270">
    <property type="term" value="F:zinc ion binding"/>
    <property type="evidence" value="ECO:0007669"/>
    <property type="project" value="UniProtKB-KW"/>
</dbReference>
<dbReference type="InterPro" id="IPR013087">
    <property type="entry name" value="Znf_C2H2_type"/>
</dbReference>
<dbReference type="SMART" id="SM00355">
    <property type="entry name" value="ZnF_C2H2"/>
    <property type="match status" value="2"/>
</dbReference>
<dbReference type="PANTHER" id="PTHR40626:SF12">
    <property type="entry name" value="RFEC"/>
    <property type="match status" value="1"/>
</dbReference>
<name>A0A136J5C0_9PEZI</name>
<evidence type="ECO:0000313" key="11">
    <source>
        <dbReference type="Proteomes" id="UP000070501"/>
    </source>
</evidence>
<feature type="region of interest" description="Disordered" evidence="8">
    <location>
        <begin position="338"/>
        <end position="361"/>
    </location>
</feature>
<dbReference type="GO" id="GO:0005634">
    <property type="term" value="C:nucleus"/>
    <property type="evidence" value="ECO:0007669"/>
    <property type="project" value="UniProtKB-SubCell"/>
</dbReference>
<keyword evidence="3" id="KW-0677">Repeat</keyword>
<evidence type="ECO:0000256" key="2">
    <source>
        <dbReference type="ARBA" id="ARBA00022723"/>
    </source>
</evidence>
<keyword evidence="11" id="KW-1185">Reference proteome</keyword>
<dbReference type="GO" id="GO:0000981">
    <property type="term" value="F:DNA-binding transcription factor activity, RNA polymerase II-specific"/>
    <property type="evidence" value="ECO:0007669"/>
    <property type="project" value="InterPro"/>
</dbReference>
<dbReference type="STRING" id="196109.A0A136J5C0"/>
<evidence type="ECO:0000256" key="5">
    <source>
        <dbReference type="ARBA" id="ARBA00022833"/>
    </source>
</evidence>
<evidence type="ECO:0000259" key="9">
    <source>
        <dbReference type="PROSITE" id="PS50157"/>
    </source>
</evidence>
<evidence type="ECO:0000313" key="10">
    <source>
        <dbReference type="EMBL" id="KXJ92324.1"/>
    </source>
</evidence>
<feature type="compositionally biased region" description="Polar residues" evidence="8">
    <location>
        <begin position="1"/>
        <end position="11"/>
    </location>
</feature>
<evidence type="ECO:0000256" key="4">
    <source>
        <dbReference type="ARBA" id="ARBA00022771"/>
    </source>
</evidence>
<reference evidence="11" key="1">
    <citation type="submission" date="2016-02" db="EMBL/GenBank/DDBJ databases">
        <title>Draft genome sequence of Microdochium bolleyi, a fungal endophyte of beachgrass.</title>
        <authorList>
            <consortium name="DOE Joint Genome Institute"/>
            <person name="David A.S."/>
            <person name="May G."/>
            <person name="Haridas S."/>
            <person name="Lim J."/>
            <person name="Wang M."/>
            <person name="Labutti K."/>
            <person name="Lipzen A."/>
            <person name="Barry K."/>
            <person name="Grigoriev I.V."/>
        </authorList>
    </citation>
    <scope>NUCLEOTIDE SEQUENCE [LARGE SCALE GENOMIC DNA]</scope>
    <source>
        <strain evidence="11">J235TASD1</strain>
    </source>
</reference>
<dbReference type="EMBL" id="KQ964249">
    <property type="protein sequence ID" value="KXJ92324.1"/>
    <property type="molecule type" value="Genomic_DNA"/>
</dbReference>
<dbReference type="PROSITE" id="PS00028">
    <property type="entry name" value="ZINC_FINGER_C2H2_1"/>
    <property type="match status" value="1"/>
</dbReference>
<feature type="compositionally biased region" description="Polar residues" evidence="8">
    <location>
        <begin position="97"/>
        <end position="115"/>
    </location>
</feature>
<dbReference type="InterPro" id="IPR036236">
    <property type="entry name" value="Znf_C2H2_sf"/>
</dbReference>
<feature type="domain" description="C2H2-type" evidence="9">
    <location>
        <begin position="215"/>
        <end position="242"/>
    </location>
</feature>
<feature type="compositionally biased region" description="Polar residues" evidence="8">
    <location>
        <begin position="412"/>
        <end position="440"/>
    </location>
</feature>
<feature type="region of interest" description="Disordered" evidence="8">
    <location>
        <begin position="1"/>
        <end position="133"/>
    </location>
</feature>
<feature type="compositionally biased region" description="Low complexity" evidence="8">
    <location>
        <begin position="188"/>
        <end position="200"/>
    </location>
</feature>
<evidence type="ECO:0000256" key="1">
    <source>
        <dbReference type="ARBA" id="ARBA00004123"/>
    </source>
</evidence>
<dbReference type="InterPro" id="IPR051059">
    <property type="entry name" value="VerF-like"/>
</dbReference>
<dbReference type="CDD" id="cd12148">
    <property type="entry name" value="fungal_TF_MHR"/>
    <property type="match status" value="1"/>
</dbReference>
<sequence length="972" mass="106103">MDGASNPNPYGTNGIGTSAPPYSSASAISPHQLQQGLPPHTLPPLQSQNPTMQNIYGSHPSTPRTGSNPHTPQPQNMSNYPPPNQANRGSWMPNPYPQQQGYATTQSMMPQTSMAPSHPQPIAPAPVSGARPPVLRPMPAGGVMPQSGLPSPYGGSPMMPHQQSMMPEAEQPTHVVGSQGRRGILPSAPGRPAAPTGAGASKNTVIPQKDADGKFPCPHCTKTYLHAKHLKRHLLRHTGDRPYMCVLCRDTFSRSDILKRHFQKCSIRRGNPTGASHLSHPQAHVKKNQQQVAKAEGDMNHMNGMNGMPGDGVVHGFGMVQMPDNMANMAQEQAQLSRSSSVGQDAANRDRRTMPGPYNGDANINPQLANFSMPPAQNGMPMYGASGASQPSGMVNDWTQMFPHQPGAHPTSAYQSYPSPNNGFHGQTTSELKTVPSSPSEGLPDSPGAHSTEVDDRSLFFSSEQTLPHLENRYDVLSSQLLSFLQPPGANTTEQNTEMNALFSATNVRCFLENYTHFHVHFSFLHIPTFRIMNTYTGLAAAICCVGACYTDSGNGTLLVRDMVDRLQVALERDCDLCADKDTSIQAAANQLDLEKLQALILLQIMLVWNGSPRQRECGLRLFPLLANVAKKSHLTQITTGECPHSILHQPQPSLPALDPHDFDWSAWIQQEARIRVFYMLYLCDVANGLYFNVSAEFEGLNIKLPLPADDAAWEANSSDEAAWALNLCGNEAVRLQNPDGSQRSTQPELGLALQALMHESYQMHPGSTNLYGKFILIHAIIAQLRNAHLADNQTTLPNDPLQLAQYDWITTENGSSLHSTTSSGTATPVGGYHGIEPQMYRSIRTALAKFKASWDMDMAIQFPPATFNTGRYGFSRDGIHFFWLANWMLEHTTADDLAVSADRRFLQVIHLVKSVKAWVISDGASRGEELGSVGDIHQQYGATDLTLDMAKLFTPLPAMVDDPSKTIKTEP</sequence>
<gene>
    <name evidence="10" type="ORF">Micbo1qcDRAFT_61254</name>
</gene>
<keyword evidence="2" id="KW-0479">Metal-binding</keyword>
<protein>
    <recommendedName>
        <fullName evidence="9">C2H2-type domain-containing protein</fullName>
    </recommendedName>
</protein>
<dbReference type="Proteomes" id="UP000070501">
    <property type="component" value="Unassembled WGS sequence"/>
</dbReference>
<evidence type="ECO:0000256" key="3">
    <source>
        <dbReference type="ARBA" id="ARBA00022737"/>
    </source>
</evidence>
<dbReference type="SUPFAM" id="SSF57667">
    <property type="entry name" value="beta-beta-alpha zinc fingers"/>
    <property type="match status" value="1"/>
</dbReference>
<dbReference type="AlphaFoldDB" id="A0A136J5C0"/>
<evidence type="ECO:0000256" key="7">
    <source>
        <dbReference type="PROSITE-ProRule" id="PRU00042"/>
    </source>
</evidence>
<dbReference type="InParanoid" id="A0A136J5C0"/>
<dbReference type="OrthoDB" id="9439903at2759"/>
<dbReference type="PANTHER" id="PTHR40626">
    <property type="entry name" value="MIP31509P"/>
    <property type="match status" value="1"/>
</dbReference>
<feature type="region of interest" description="Disordered" evidence="8">
    <location>
        <begin position="401"/>
        <end position="453"/>
    </location>
</feature>
<dbReference type="GO" id="GO:0006351">
    <property type="term" value="P:DNA-templated transcription"/>
    <property type="evidence" value="ECO:0007669"/>
    <property type="project" value="InterPro"/>
</dbReference>
<dbReference type="GO" id="GO:0000978">
    <property type="term" value="F:RNA polymerase II cis-regulatory region sequence-specific DNA binding"/>
    <property type="evidence" value="ECO:0007669"/>
    <property type="project" value="InterPro"/>
</dbReference>
<keyword evidence="5" id="KW-0862">Zinc</keyword>
<dbReference type="Pfam" id="PF04082">
    <property type="entry name" value="Fungal_trans"/>
    <property type="match status" value="1"/>
</dbReference>
<evidence type="ECO:0000256" key="8">
    <source>
        <dbReference type="SAM" id="MobiDB-lite"/>
    </source>
</evidence>